<organism evidence="2 3">
    <name type="scientific">Hermanssonia centrifuga</name>
    <dbReference type="NCBI Taxonomy" id="98765"/>
    <lineage>
        <taxon>Eukaryota</taxon>
        <taxon>Fungi</taxon>
        <taxon>Dikarya</taxon>
        <taxon>Basidiomycota</taxon>
        <taxon>Agaricomycotina</taxon>
        <taxon>Agaricomycetes</taxon>
        <taxon>Polyporales</taxon>
        <taxon>Meruliaceae</taxon>
        <taxon>Hermanssonia</taxon>
    </lineage>
</organism>
<evidence type="ECO:0000313" key="3">
    <source>
        <dbReference type="Proteomes" id="UP000186601"/>
    </source>
</evidence>
<feature type="transmembrane region" description="Helical" evidence="1">
    <location>
        <begin position="121"/>
        <end position="141"/>
    </location>
</feature>
<gene>
    <name evidence="2" type="ORF">PHLCEN_2v11426</name>
</gene>
<dbReference type="AlphaFoldDB" id="A0A2R6NKA2"/>
<keyword evidence="3" id="KW-1185">Reference proteome</keyword>
<dbReference type="OrthoDB" id="2653987at2759"/>
<feature type="transmembrane region" description="Helical" evidence="1">
    <location>
        <begin position="271"/>
        <end position="292"/>
    </location>
</feature>
<keyword evidence="1" id="KW-1133">Transmembrane helix</keyword>
<proteinExistence type="predicted"/>
<feature type="transmembrane region" description="Helical" evidence="1">
    <location>
        <begin position="161"/>
        <end position="183"/>
    </location>
</feature>
<sequence length="293" mass="32039">MANGERLALNFCLTLPVSDYSSAHRIFTGRGRTTILPDPDPRVYVHDGPNHVFVETPVLLSRVGTDATDPAAIPQYDPRTRVQNLGIPSDRKWSQEDQDKVDLQAKRKAMKELINSWMDRLQLISVITTFFAAIEAQLLGIVTPDDKNDVSSIAEAANVGLASALVVHVFAAIMSFIAAFFLVRFRLHEATHDEIKAERGESPKPSEYAGLQVIFTTDPHLEQVGPLSRGAPPIHLLKNCHTLCMLASMVGFALAMFGTMCYIWDQLPLSASIFSTACVGLCCVASIGAIFIA</sequence>
<dbReference type="EMBL" id="MLYV02001139">
    <property type="protein sequence ID" value="PSR72731.1"/>
    <property type="molecule type" value="Genomic_DNA"/>
</dbReference>
<evidence type="ECO:0000313" key="2">
    <source>
        <dbReference type="EMBL" id="PSR72731.1"/>
    </source>
</evidence>
<keyword evidence="1" id="KW-0472">Membrane</keyword>
<accession>A0A2R6NKA2</accession>
<protein>
    <submittedName>
        <fullName evidence="2">Uncharacterized protein</fullName>
    </submittedName>
</protein>
<keyword evidence="1" id="KW-0812">Transmembrane</keyword>
<name>A0A2R6NKA2_9APHY</name>
<comment type="caution">
    <text evidence="2">The sequence shown here is derived from an EMBL/GenBank/DDBJ whole genome shotgun (WGS) entry which is preliminary data.</text>
</comment>
<reference evidence="2 3" key="1">
    <citation type="submission" date="2018-02" db="EMBL/GenBank/DDBJ databases">
        <title>Genome sequence of the basidiomycete white-rot fungus Phlebia centrifuga.</title>
        <authorList>
            <person name="Granchi Z."/>
            <person name="Peng M."/>
            <person name="de Vries R.P."/>
            <person name="Hilden K."/>
            <person name="Makela M.R."/>
            <person name="Grigoriev I."/>
            <person name="Riley R."/>
        </authorList>
    </citation>
    <scope>NUCLEOTIDE SEQUENCE [LARGE SCALE GENOMIC DNA]</scope>
    <source>
        <strain evidence="2 3">FBCC195</strain>
    </source>
</reference>
<dbReference type="Proteomes" id="UP000186601">
    <property type="component" value="Unassembled WGS sequence"/>
</dbReference>
<evidence type="ECO:0000256" key="1">
    <source>
        <dbReference type="SAM" id="Phobius"/>
    </source>
</evidence>
<feature type="transmembrane region" description="Helical" evidence="1">
    <location>
        <begin position="243"/>
        <end position="265"/>
    </location>
</feature>